<keyword evidence="2 6" id="KW-0238">DNA-binding</keyword>
<dbReference type="Gene3D" id="1.10.260.40">
    <property type="entry name" value="lambda repressor-like DNA-binding domains"/>
    <property type="match status" value="1"/>
</dbReference>
<proteinExistence type="predicted"/>
<feature type="region of interest" description="Disordered" evidence="4">
    <location>
        <begin position="1"/>
        <end position="22"/>
    </location>
</feature>
<dbReference type="SMART" id="SM00354">
    <property type="entry name" value="HTH_LACI"/>
    <property type="match status" value="1"/>
</dbReference>
<dbReference type="InterPro" id="IPR046335">
    <property type="entry name" value="LacI/GalR-like_sensor"/>
</dbReference>
<dbReference type="InterPro" id="IPR000843">
    <property type="entry name" value="HTH_LacI"/>
</dbReference>
<name>A0A929BBF7_9PSEU</name>
<dbReference type="Pfam" id="PF00356">
    <property type="entry name" value="LacI"/>
    <property type="match status" value="1"/>
</dbReference>
<keyword evidence="3" id="KW-0804">Transcription</keyword>
<evidence type="ECO:0000256" key="4">
    <source>
        <dbReference type="SAM" id="MobiDB-lite"/>
    </source>
</evidence>
<feature type="domain" description="HTH lacI-type" evidence="5">
    <location>
        <begin position="23"/>
        <end position="77"/>
    </location>
</feature>
<dbReference type="CDD" id="cd01392">
    <property type="entry name" value="HTH_LacI"/>
    <property type="match status" value="1"/>
</dbReference>
<comment type="caution">
    <text evidence="6">The sequence shown here is derived from an EMBL/GenBank/DDBJ whole genome shotgun (WGS) entry which is preliminary data.</text>
</comment>
<evidence type="ECO:0000313" key="7">
    <source>
        <dbReference type="Proteomes" id="UP000598360"/>
    </source>
</evidence>
<gene>
    <name evidence="6" type="ORF">IQ251_12580</name>
</gene>
<organism evidence="6 7">
    <name type="scientific">Saccharopolyspora montiporae</name>
    <dbReference type="NCBI Taxonomy" id="2781240"/>
    <lineage>
        <taxon>Bacteria</taxon>
        <taxon>Bacillati</taxon>
        <taxon>Actinomycetota</taxon>
        <taxon>Actinomycetes</taxon>
        <taxon>Pseudonocardiales</taxon>
        <taxon>Pseudonocardiaceae</taxon>
        <taxon>Saccharopolyspora</taxon>
    </lineage>
</organism>
<dbReference type="PANTHER" id="PTHR30146">
    <property type="entry name" value="LACI-RELATED TRANSCRIPTIONAL REPRESSOR"/>
    <property type="match status" value="1"/>
</dbReference>
<dbReference type="EMBL" id="JADEYC010000019">
    <property type="protein sequence ID" value="MBE9375280.1"/>
    <property type="molecule type" value="Genomic_DNA"/>
</dbReference>
<dbReference type="AlphaFoldDB" id="A0A929BBF7"/>
<dbReference type="SUPFAM" id="SSF53822">
    <property type="entry name" value="Periplasmic binding protein-like I"/>
    <property type="match status" value="1"/>
</dbReference>
<dbReference type="PROSITE" id="PS00356">
    <property type="entry name" value="HTH_LACI_1"/>
    <property type="match status" value="1"/>
</dbReference>
<dbReference type="GO" id="GO:0000976">
    <property type="term" value="F:transcription cis-regulatory region binding"/>
    <property type="evidence" value="ECO:0007669"/>
    <property type="project" value="TreeGrafter"/>
</dbReference>
<keyword evidence="1" id="KW-0805">Transcription regulation</keyword>
<evidence type="ECO:0000256" key="1">
    <source>
        <dbReference type="ARBA" id="ARBA00023015"/>
    </source>
</evidence>
<dbReference type="CDD" id="cd06293">
    <property type="entry name" value="PBP1_LacI-like"/>
    <property type="match status" value="1"/>
</dbReference>
<evidence type="ECO:0000256" key="2">
    <source>
        <dbReference type="ARBA" id="ARBA00023125"/>
    </source>
</evidence>
<sequence>MHHVPRGTRRPGLPANGSGGRTVSIKDVAREAGVSIATVSNALNRPELLSASTRSRVQEAIDGLGYVRSESARQLRAGHSRILGLLVLDMRNPFFVGLAHGAEQAARREGLGMMLCDSSQDPGAEELYLSLFAEQRVRGVLVTPTDAVPGGLDSLRRNGIPYSYVDRTAEGADACSVSVDDVTGGALAVGHLLEQDHERIAYVSGPMTLAQCRDRRSGAWRACDEAAADRDAIVTVETAQLDVASGRDAGSRVLGLRPRPSAVFCANDLLALGVLQAMVAAGVRVPEDIALVGYDDIDFAAAAAVPLTSVRQPAFRMGETATELLLGEPADAGTDHAHRHVVFEPELVVRRSSLTG</sequence>
<accession>A0A929BBF7</accession>
<dbReference type="SUPFAM" id="SSF47413">
    <property type="entry name" value="lambda repressor-like DNA-binding domains"/>
    <property type="match status" value="1"/>
</dbReference>
<dbReference type="Pfam" id="PF13377">
    <property type="entry name" value="Peripla_BP_3"/>
    <property type="match status" value="1"/>
</dbReference>
<dbReference type="InterPro" id="IPR028082">
    <property type="entry name" value="Peripla_BP_I"/>
</dbReference>
<dbReference type="PANTHER" id="PTHR30146:SF109">
    <property type="entry name" value="HTH-TYPE TRANSCRIPTIONAL REGULATOR GALS"/>
    <property type="match status" value="1"/>
</dbReference>
<keyword evidence="7" id="KW-1185">Reference proteome</keyword>
<dbReference type="Gene3D" id="3.40.50.2300">
    <property type="match status" value="2"/>
</dbReference>
<protein>
    <submittedName>
        <fullName evidence="6">LacI family DNA-binding transcriptional regulator</fullName>
    </submittedName>
</protein>
<dbReference type="PROSITE" id="PS50932">
    <property type="entry name" value="HTH_LACI_2"/>
    <property type="match status" value="1"/>
</dbReference>
<evidence type="ECO:0000256" key="3">
    <source>
        <dbReference type="ARBA" id="ARBA00023163"/>
    </source>
</evidence>
<dbReference type="PRINTS" id="PR00036">
    <property type="entry name" value="HTHLACI"/>
</dbReference>
<dbReference type="InterPro" id="IPR010982">
    <property type="entry name" value="Lambda_DNA-bd_dom_sf"/>
</dbReference>
<dbReference type="Proteomes" id="UP000598360">
    <property type="component" value="Unassembled WGS sequence"/>
</dbReference>
<evidence type="ECO:0000259" key="5">
    <source>
        <dbReference type="PROSITE" id="PS50932"/>
    </source>
</evidence>
<reference evidence="6" key="1">
    <citation type="submission" date="2020-10" db="EMBL/GenBank/DDBJ databases">
        <title>Diversity and distribution of actinomycetes associated with coral in the coast of Hainan.</title>
        <authorList>
            <person name="Li F."/>
        </authorList>
    </citation>
    <scope>NUCLEOTIDE SEQUENCE</scope>
    <source>
        <strain evidence="6">HNM0983</strain>
    </source>
</reference>
<dbReference type="GO" id="GO:0003700">
    <property type="term" value="F:DNA-binding transcription factor activity"/>
    <property type="evidence" value="ECO:0007669"/>
    <property type="project" value="TreeGrafter"/>
</dbReference>
<evidence type="ECO:0000313" key="6">
    <source>
        <dbReference type="EMBL" id="MBE9375280.1"/>
    </source>
</evidence>